<name>A0AAD7A1G9_9AGAR</name>
<evidence type="ECO:0000313" key="2">
    <source>
        <dbReference type="Proteomes" id="UP001218218"/>
    </source>
</evidence>
<gene>
    <name evidence="1" type="ORF">DFH08DRAFT_868164</name>
</gene>
<dbReference type="AlphaFoldDB" id="A0AAD7A1G9"/>
<reference evidence="1" key="1">
    <citation type="submission" date="2023-03" db="EMBL/GenBank/DDBJ databases">
        <title>Massive genome expansion in bonnet fungi (Mycena s.s.) driven by repeated elements and novel gene families across ecological guilds.</title>
        <authorList>
            <consortium name="Lawrence Berkeley National Laboratory"/>
            <person name="Harder C.B."/>
            <person name="Miyauchi S."/>
            <person name="Viragh M."/>
            <person name="Kuo A."/>
            <person name="Thoen E."/>
            <person name="Andreopoulos B."/>
            <person name="Lu D."/>
            <person name="Skrede I."/>
            <person name="Drula E."/>
            <person name="Henrissat B."/>
            <person name="Morin E."/>
            <person name="Kohler A."/>
            <person name="Barry K."/>
            <person name="LaButti K."/>
            <person name="Morin E."/>
            <person name="Salamov A."/>
            <person name="Lipzen A."/>
            <person name="Mereny Z."/>
            <person name="Hegedus B."/>
            <person name="Baldrian P."/>
            <person name="Stursova M."/>
            <person name="Weitz H."/>
            <person name="Taylor A."/>
            <person name="Grigoriev I.V."/>
            <person name="Nagy L.G."/>
            <person name="Martin F."/>
            <person name="Kauserud H."/>
        </authorList>
    </citation>
    <scope>NUCLEOTIDE SEQUENCE</scope>
    <source>
        <strain evidence="1">CBHHK002</strain>
    </source>
</reference>
<comment type="caution">
    <text evidence="1">The sequence shown here is derived from an EMBL/GenBank/DDBJ whole genome shotgun (WGS) entry which is preliminary data.</text>
</comment>
<proteinExistence type="predicted"/>
<organism evidence="1 2">
    <name type="scientific">Mycena albidolilacea</name>
    <dbReference type="NCBI Taxonomy" id="1033008"/>
    <lineage>
        <taxon>Eukaryota</taxon>
        <taxon>Fungi</taxon>
        <taxon>Dikarya</taxon>
        <taxon>Basidiomycota</taxon>
        <taxon>Agaricomycotina</taxon>
        <taxon>Agaricomycetes</taxon>
        <taxon>Agaricomycetidae</taxon>
        <taxon>Agaricales</taxon>
        <taxon>Marasmiineae</taxon>
        <taxon>Mycenaceae</taxon>
        <taxon>Mycena</taxon>
    </lineage>
</organism>
<accession>A0AAD7A1G9</accession>
<sequence>MRRWTMGGGAAAGGQWAVRLSAGRAGCGFGFCFACFACRGRGGHGAEVEGSSAECKRDLRESDEESDEMDIVDNTHRVRVESEGHGPVEEITLERKPTKIDLVFGTPVRFLSNAGVQSVRLVVDWCVAGSELSAVGEGSEGECIECGVGGWYCGESCCRVRGGISAVIPVLYPVAWVWTEPVPAASGGKGVLARTRNQRPVDHSDAQW</sequence>
<dbReference type="Proteomes" id="UP001218218">
    <property type="component" value="Unassembled WGS sequence"/>
</dbReference>
<keyword evidence="2" id="KW-1185">Reference proteome</keyword>
<protein>
    <submittedName>
        <fullName evidence="1">Uncharacterized protein</fullName>
    </submittedName>
</protein>
<dbReference type="EMBL" id="JARIHO010000019">
    <property type="protein sequence ID" value="KAJ7347518.1"/>
    <property type="molecule type" value="Genomic_DNA"/>
</dbReference>
<evidence type="ECO:0000313" key="1">
    <source>
        <dbReference type="EMBL" id="KAJ7347518.1"/>
    </source>
</evidence>